<protein>
    <submittedName>
        <fullName evidence="1">Uncharacterized protein</fullName>
    </submittedName>
</protein>
<dbReference type="InterPro" id="IPR023393">
    <property type="entry name" value="START-like_dom_sf"/>
</dbReference>
<evidence type="ECO:0000313" key="2">
    <source>
        <dbReference type="Proteomes" id="UP000002007"/>
    </source>
</evidence>
<accession>A9WT11</accession>
<dbReference type="Proteomes" id="UP000002007">
    <property type="component" value="Chromosome"/>
</dbReference>
<gene>
    <name evidence="1" type="ordered locus">RSal33209_2217</name>
</gene>
<dbReference type="Gene3D" id="3.30.530.20">
    <property type="match status" value="1"/>
</dbReference>
<dbReference type="SUPFAM" id="SSF55961">
    <property type="entry name" value="Bet v1-like"/>
    <property type="match status" value="1"/>
</dbReference>
<dbReference type="KEGG" id="rsa:RSal33209_2217"/>
<dbReference type="RefSeq" id="WP_012245615.1">
    <property type="nucleotide sequence ID" value="NC_010168.1"/>
</dbReference>
<dbReference type="AlphaFoldDB" id="A9WT11"/>
<proteinExistence type="predicted"/>
<reference evidence="2" key="1">
    <citation type="journal article" date="2008" name="J. Bacteriol.">
        <title>Genome sequence of the fish pathogen Renibacterium salmoninarum suggests reductive evolution away from an environmental Arthrobacter ancestor.</title>
        <authorList>
            <person name="Wiens G.D."/>
            <person name="Rockey D.D."/>
            <person name="Wu Z."/>
            <person name="Chang J."/>
            <person name="Levy R."/>
            <person name="Crane S."/>
            <person name="Chen D.S."/>
            <person name="Capri G.R."/>
            <person name="Burnett J.R."/>
            <person name="Sudheesh P.S."/>
            <person name="Schipma M.J."/>
            <person name="Burd H."/>
            <person name="Bhattacharyya A."/>
            <person name="Rhodes L.D."/>
            <person name="Kaul R."/>
            <person name="Strom M.S."/>
        </authorList>
    </citation>
    <scope>NUCLEOTIDE SEQUENCE [LARGE SCALE GENOMIC DNA]</scope>
    <source>
        <strain evidence="2">ATCC 33209 / DSM 20767 / JCM 11484 / NBRC 15589 / NCIMB 2235</strain>
    </source>
</reference>
<dbReference type="EMBL" id="CP000910">
    <property type="protein sequence ID" value="ABY23949.1"/>
    <property type="molecule type" value="Genomic_DNA"/>
</dbReference>
<organism evidence="1 2">
    <name type="scientific">Renibacterium salmoninarum (strain ATCC 33209 / DSM 20767 / JCM 11484 / NBRC 15589 / NCIMB 2235)</name>
    <dbReference type="NCBI Taxonomy" id="288705"/>
    <lineage>
        <taxon>Bacteria</taxon>
        <taxon>Bacillati</taxon>
        <taxon>Actinomycetota</taxon>
        <taxon>Actinomycetes</taxon>
        <taxon>Micrococcales</taxon>
        <taxon>Micrococcaceae</taxon>
        <taxon>Renibacterium</taxon>
    </lineage>
</organism>
<name>A9WT11_RENSM</name>
<keyword evidence="2" id="KW-1185">Reference proteome</keyword>
<sequence>MTEIGTELVIERIFDAPRELVYQALSTKTRLRSGLDRSASKSTEAP</sequence>
<dbReference type="HOGENOM" id="CLU_3188183_0_0_11"/>
<evidence type="ECO:0000313" key="1">
    <source>
        <dbReference type="EMBL" id="ABY23949.1"/>
    </source>
</evidence>